<evidence type="ECO:0000313" key="3">
    <source>
        <dbReference type="Proteomes" id="UP000051236"/>
    </source>
</evidence>
<feature type="transmembrane region" description="Helical" evidence="1">
    <location>
        <begin position="6"/>
        <end position="28"/>
    </location>
</feature>
<evidence type="ECO:0000256" key="1">
    <source>
        <dbReference type="SAM" id="Phobius"/>
    </source>
</evidence>
<keyword evidence="1" id="KW-0812">Transmembrane</keyword>
<sequence>MAIGTVSEWVAGISQFLAVCVALFLPYYNQHKKLKRRTRNLRVIIKQLGKEALAGEKKAIPTLEIYLTVSFLEDTNADMERLLVQGRVILETLKQLPDQDTADYPAAAAHVKHLLAQVA</sequence>
<keyword evidence="1" id="KW-0472">Membrane</keyword>
<dbReference type="AlphaFoldDB" id="X0PTW4"/>
<dbReference type="EMBL" id="AZGA01000049">
    <property type="protein sequence ID" value="KRM33524.1"/>
    <property type="molecule type" value="Genomic_DNA"/>
</dbReference>
<accession>X0PTW4</accession>
<dbReference type="RefSeq" id="WP_035455367.1">
    <property type="nucleotide sequence ID" value="NZ_AZGA01000049.1"/>
</dbReference>
<dbReference type="PATRIC" id="fig|1423734.3.peg.2820"/>
<dbReference type="OrthoDB" id="3174721at2"/>
<keyword evidence="3" id="KW-1185">Reference proteome</keyword>
<keyword evidence="1" id="KW-1133">Transmembrane helix</keyword>
<name>X0PTW4_9LACO</name>
<organism evidence="2 3">
    <name type="scientific">Agrilactobacillus composti DSM 18527 = JCM 14202</name>
    <dbReference type="NCBI Taxonomy" id="1423734"/>
    <lineage>
        <taxon>Bacteria</taxon>
        <taxon>Bacillati</taxon>
        <taxon>Bacillota</taxon>
        <taxon>Bacilli</taxon>
        <taxon>Lactobacillales</taxon>
        <taxon>Lactobacillaceae</taxon>
        <taxon>Agrilactobacillus</taxon>
    </lineage>
</organism>
<evidence type="ECO:0000313" key="2">
    <source>
        <dbReference type="EMBL" id="KRM33524.1"/>
    </source>
</evidence>
<comment type="caution">
    <text evidence="2">The sequence shown here is derived from an EMBL/GenBank/DDBJ whole genome shotgun (WGS) entry which is preliminary data.</text>
</comment>
<dbReference type="eggNOG" id="ENOG502ZPYC">
    <property type="taxonomic scope" value="Bacteria"/>
</dbReference>
<gene>
    <name evidence="2" type="ORF">FC83_GL002775</name>
</gene>
<protein>
    <submittedName>
        <fullName evidence="2">Uncharacterized protein</fullName>
    </submittedName>
</protein>
<proteinExistence type="predicted"/>
<dbReference type="Proteomes" id="UP000051236">
    <property type="component" value="Unassembled WGS sequence"/>
</dbReference>
<reference evidence="2 3" key="1">
    <citation type="journal article" date="2015" name="Genome Announc.">
        <title>Expanding the biotechnology potential of lactobacilli through comparative genomics of 213 strains and associated genera.</title>
        <authorList>
            <person name="Sun Z."/>
            <person name="Harris H.M."/>
            <person name="McCann A."/>
            <person name="Guo C."/>
            <person name="Argimon S."/>
            <person name="Zhang W."/>
            <person name="Yang X."/>
            <person name="Jeffery I.B."/>
            <person name="Cooney J.C."/>
            <person name="Kagawa T.F."/>
            <person name="Liu W."/>
            <person name="Song Y."/>
            <person name="Salvetti E."/>
            <person name="Wrobel A."/>
            <person name="Rasinkangas P."/>
            <person name="Parkhill J."/>
            <person name="Rea M.C."/>
            <person name="O'Sullivan O."/>
            <person name="Ritari J."/>
            <person name="Douillard F.P."/>
            <person name="Paul Ross R."/>
            <person name="Yang R."/>
            <person name="Briner A.E."/>
            <person name="Felis G.E."/>
            <person name="de Vos W.M."/>
            <person name="Barrangou R."/>
            <person name="Klaenhammer T.R."/>
            <person name="Caufield P.W."/>
            <person name="Cui Y."/>
            <person name="Zhang H."/>
            <person name="O'Toole P.W."/>
        </authorList>
    </citation>
    <scope>NUCLEOTIDE SEQUENCE [LARGE SCALE GENOMIC DNA]</scope>
    <source>
        <strain evidence="2 3">DSM 18527</strain>
    </source>
</reference>